<dbReference type="PANTHER" id="PTHR30024">
    <property type="entry name" value="ALIPHATIC SULFONATES-BINDING PROTEIN-RELATED"/>
    <property type="match status" value="1"/>
</dbReference>
<evidence type="ECO:0000256" key="1">
    <source>
        <dbReference type="ARBA" id="ARBA00004418"/>
    </source>
</evidence>
<comment type="subcellular location">
    <subcellularLocation>
        <location evidence="1">Periplasm</location>
    </subcellularLocation>
</comment>
<dbReference type="RefSeq" id="WP_087620991.1">
    <property type="nucleotide sequence ID" value="NZ_NEXX01000004.1"/>
</dbReference>
<proteinExistence type="inferred from homology"/>
<dbReference type="InterPro" id="IPR015168">
    <property type="entry name" value="SsuA/THI5"/>
</dbReference>
<comment type="similarity">
    <text evidence="2">Belongs to the bacterial solute-binding protein SsuA/TauA family.</text>
</comment>
<evidence type="ECO:0000313" key="5">
    <source>
        <dbReference type="EMBL" id="OUY06634.1"/>
    </source>
</evidence>
<dbReference type="Proteomes" id="UP000196536">
    <property type="component" value="Unassembled WGS sequence"/>
</dbReference>
<dbReference type="EMBL" id="NEXX01000004">
    <property type="protein sequence ID" value="OUY06634.1"/>
    <property type="molecule type" value="Genomic_DNA"/>
</dbReference>
<dbReference type="SUPFAM" id="SSF53850">
    <property type="entry name" value="Periplasmic binding protein-like II"/>
    <property type="match status" value="1"/>
</dbReference>
<dbReference type="PANTHER" id="PTHR30024:SF47">
    <property type="entry name" value="TAURINE-BINDING PERIPLASMIC PROTEIN"/>
    <property type="match status" value="1"/>
</dbReference>
<protein>
    <recommendedName>
        <fullName evidence="4">SsuA/THI5-like domain-containing protein</fullName>
    </recommendedName>
</protein>
<dbReference type="Gene3D" id="3.40.190.10">
    <property type="entry name" value="Periplasmic binding protein-like II"/>
    <property type="match status" value="2"/>
</dbReference>
<keyword evidence="3" id="KW-0732">Signal</keyword>
<reference evidence="5 6" key="1">
    <citation type="submission" date="2017-05" db="EMBL/GenBank/DDBJ databases">
        <title>Acinetobacter populi ANC 5415 (= PBJ7), whole genome shotgun sequencing project.</title>
        <authorList>
            <person name="Nemec A."/>
            <person name="Radolfova-Krizova L."/>
        </authorList>
    </citation>
    <scope>NUCLEOTIDE SEQUENCE [LARGE SCALE GENOMIC DNA]</scope>
    <source>
        <strain evidence="5 6">PBJ7</strain>
    </source>
</reference>
<dbReference type="OrthoDB" id="286202at2"/>
<gene>
    <name evidence="5" type="ORF">CAP51_11930</name>
</gene>
<feature type="domain" description="SsuA/THI5-like" evidence="4">
    <location>
        <begin position="93"/>
        <end position="279"/>
    </location>
</feature>
<organism evidence="5 6">
    <name type="scientific">Acinetobacter populi</name>
    <dbReference type="NCBI Taxonomy" id="1582270"/>
    <lineage>
        <taxon>Bacteria</taxon>
        <taxon>Pseudomonadati</taxon>
        <taxon>Pseudomonadota</taxon>
        <taxon>Gammaproteobacteria</taxon>
        <taxon>Moraxellales</taxon>
        <taxon>Moraxellaceae</taxon>
        <taxon>Acinetobacter</taxon>
    </lineage>
</organism>
<evidence type="ECO:0000256" key="2">
    <source>
        <dbReference type="ARBA" id="ARBA00010742"/>
    </source>
</evidence>
<dbReference type="GO" id="GO:0042597">
    <property type="term" value="C:periplasmic space"/>
    <property type="evidence" value="ECO:0007669"/>
    <property type="project" value="UniProtKB-SubCell"/>
</dbReference>
<evidence type="ECO:0000259" key="4">
    <source>
        <dbReference type="Pfam" id="PF09084"/>
    </source>
</evidence>
<dbReference type="AlphaFoldDB" id="A0A1Z9YWP3"/>
<sequence>MSMYPFQDKYFKRQSKILLIGLLTGIFILTGCDRKTATDKTALGNNDKSFVLRYQDYPGRVSLPELAEDLGFLGSIRLDYKGSIQGGPENMQAMISGDVDYSSAFNGAIVKLALATRNSPNSIVAVVGSNGSDKQTFWCYCVLEDSPIRTARDLIGKKVAGNTLGAHVEFILREWLQQNGLSREEAKQVQLIALPPVATEQALRQGQIQVAAMNDIIRDKAFERGGLRQLFADIDLYGEFTSADYVFTRRFTQQHPEVVRQFVRGVAQALQWSREQPREVVQQRMRSIIAKRKRNENDALVQYWKSYGVVEANASITPSQYQPWIDFMVKQGELKLNEITPEDIFSNEFNPFVNDSSHATSTIKEGVTQ</sequence>
<name>A0A1Z9YWP3_9GAMM</name>
<evidence type="ECO:0000313" key="6">
    <source>
        <dbReference type="Proteomes" id="UP000196536"/>
    </source>
</evidence>
<evidence type="ECO:0000256" key="3">
    <source>
        <dbReference type="ARBA" id="ARBA00022729"/>
    </source>
</evidence>
<comment type="caution">
    <text evidence="5">The sequence shown here is derived from an EMBL/GenBank/DDBJ whole genome shotgun (WGS) entry which is preliminary data.</text>
</comment>
<accession>A0A1Z9YWP3</accession>
<keyword evidence="6" id="KW-1185">Reference proteome</keyword>
<dbReference type="Pfam" id="PF09084">
    <property type="entry name" value="NMT1"/>
    <property type="match status" value="1"/>
</dbReference>